<feature type="transmembrane region" description="Helical" evidence="1">
    <location>
        <begin position="80"/>
        <end position="98"/>
    </location>
</feature>
<comment type="caution">
    <text evidence="2">The sequence shown here is derived from an EMBL/GenBank/DDBJ whole genome shotgun (WGS) entry which is preliminary data.</text>
</comment>
<dbReference type="EMBL" id="JANEYF010001105">
    <property type="protein sequence ID" value="KAJ8966005.1"/>
    <property type="molecule type" value="Genomic_DNA"/>
</dbReference>
<name>A0AAV8ZL43_9CUCU</name>
<keyword evidence="1" id="KW-0472">Membrane</keyword>
<accession>A0AAV8ZL43</accession>
<gene>
    <name evidence="2" type="ORF">NQ314_003783</name>
</gene>
<dbReference type="Proteomes" id="UP001162156">
    <property type="component" value="Unassembled WGS sequence"/>
</dbReference>
<proteinExistence type="predicted"/>
<evidence type="ECO:0000256" key="1">
    <source>
        <dbReference type="SAM" id="Phobius"/>
    </source>
</evidence>
<evidence type="ECO:0000313" key="2">
    <source>
        <dbReference type="EMBL" id="KAJ8966005.1"/>
    </source>
</evidence>
<keyword evidence="1" id="KW-0812">Transmembrane</keyword>
<dbReference type="AlphaFoldDB" id="A0AAV8ZL43"/>
<organism evidence="2 3">
    <name type="scientific">Rhamnusium bicolor</name>
    <dbReference type="NCBI Taxonomy" id="1586634"/>
    <lineage>
        <taxon>Eukaryota</taxon>
        <taxon>Metazoa</taxon>
        <taxon>Ecdysozoa</taxon>
        <taxon>Arthropoda</taxon>
        <taxon>Hexapoda</taxon>
        <taxon>Insecta</taxon>
        <taxon>Pterygota</taxon>
        <taxon>Neoptera</taxon>
        <taxon>Endopterygota</taxon>
        <taxon>Coleoptera</taxon>
        <taxon>Polyphaga</taxon>
        <taxon>Cucujiformia</taxon>
        <taxon>Chrysomeloidea</taxon>
        <taxon>Cerambycidae</taxon>
        <taxon>Lepturinae</taxon>
        <taxon>Rhagiini</taxon>
        <taxon>Rhamnusium</taxon>
    </lineage>
</organism>
<reference evidence="2" key="1">
    <citation type="journal article" date="2023" name="Insect Mol. Biol.">
        <title>Genome sequencing provides insights into the evolution of gene families encoding plant cell wall-degrading enzymes in longhorned beetles.</title>
        <authorList>
            <person name="Shin N.R."/>
            <person name="Okamura Y."/>
            <person name="Kirsch R."/>
            <person name="Pauchet Y."/>
        </authorList>
    </citation>
    <scope>NUCLEOTIDE SEQUENCE</scope>
    <source>
        <strain evidence="2">RBIC_L_NR</strain>
    </source>
</reference>
<protein>
    <submittedName>
        <fullName evidence="2">Uncharacterized protein</fullName>
    </submittedName>
</protein>
<evidence type="ECO:0000313" key="3">
    <source>
        <dbReference type="Proteomes" id="UP001162156"/>
    </source>
</evidence>
<keyword evidence="3" id="KW-1185">Reference proteome</keyword>
<keyword evidence="1" id="KW-1133">Transmembrane helix</keyword>
<sequence>MNESSNCTYILPENCADSPLWHCAIRKLVKDSKVSNAHIDDLRKTLLVPGSNLEEKGTSIPIMLIQRPGKQSQEHNGKKTIFLFLLILNKNFVLVLFYDYNIKFHIS</sequence>